<proteinExistence type="predicted"/>
<evidence type="ECO:0000313" key="2">
    <source>
        <dbReference type="Proteomes" id="UP000663834"/>
    </source>
</evidence>
<evidence type="ECO:0000313" key="1">
    <source>
        <dbReference type="EMBL" id="CAF1278740.1"/>
    </source>
</evidence>
<gene>
    <name evidence="1" type="ORF">KQP761_LOCUS3670</name>
</gene>
<dbReference type="Proteomes" id="UP000663834">
    <property type="component" value="Unassembled WGS sequence"/>
</dbReference>
<dbReference type="EMBL" id="CAJNOW010000471">
    <property type="protein sequence ID" value="CAF1278740.1"/>
    <property type="molecule type" value="Genomic_DNA"/>
</dbReference>
<dbReference type="AlphaFoldDB" id="A0A815C4J1"/>
<sequence length="337" mass="39121">MIDVHWSDDCRHSKIITMSVFTSSKETGGSSRELSIQRNHRNCEMPSISSTASRPPMNMDVQTFFSYLKIRFDEVFAVFVSQELKFITPSALTILTMKEINDLSRAVYPDLKTSSTDYYTGDHSDKNGNHELKQSILGLLCLLKKEFTGDSSKKRKVDSTTTSTEMTDAEFYEKQIALLPSNDKLLGKRKRRFRQATSGNQLSYNNEWSFSSDEQYRAPSLEQIYPPEKVSAEDRADFELVTSSRIDYFCQKYLLLTDVIEIRRFQHSAQIQLTMHKEHLYEFLRFIRRRPDLLSQIQKTAEEVKNDEPFKKQLVLAGHLNIMKNTSNFVNLGYEHK</sequence>
<accession>A0A815C4J1</accession>
<protein>
    <submittedName>
        <fullName evidence="1">Uncharacterized protein</fullName>
    </submittedName>
</protein>
<comment type="caution">
    <text evidence="1">The sequence shown here is derived from an EMBL/GenBank/DDBJ whole genome shotgun (WGS) entry which is preliminary data.</text>
</comment>
<reference evidence="1" key="1">
    <citation type="submission" date="2021-02" db="EMBL/GenBank/DDBJ databases">
        <authorList>
            <person name="Nowell W R."/>
        </authorList>
    </citation>
    <scope>NUCLEOTIDE SEQUENCE</scope>
</reference>
<organism evidence="1 2">
    <name type="scientific">Rotaria magnacalcarata</name>
    <dbReference type="NCBI Taxonomy" id="392030"/>
    <lineage>
        <taxon>Eukaryota</taxon>
        <taxon>Metazoa</taxon>
        <taxon>Spiralia</taxon>
        <taxon>Gnathifera</taxon>
        <taxon>Rotifera</taxon>
        <taxon>Eurotatoria</taxon>
        <taxon>Bdelloidea</taxon>
        <taxon>Philodinida</taxon>
        <taxon>Philodinidae</taxon>
        <taxon>Rotaria</taxon>
    </lineage>
</organism>
<dbReference type="OrthoDB" id="10387358at2759"/>
<name>A0A815C4J1_9BILA</name>